<dbReference type="Gene3D" id="3.40.50.300">
    <property type="entry name" value="P-loop containing nucleotide triphosphate hydrolases"/>
    <property type="match status" value="1"/>
</dbReference>
<dbReference type="RefSeq" id="WP_013656358.1">
    <property type="nucleotide sequence ID" value="NC_015275.1"/>
</dbReference>
<evidence type="ECO:0000313" key="2">
    <source>
        <dbReference type="Proteomes" id="UP000008467"/>
    </source>
</evidence>
<reference evidence="1 2" key="1">
    <citation type="journal article" date="2011" name="J. Bacteriol.">
        <title>Complete genome sequence of the cellulose-degrading bacterium Cellulosilyticum lentocellum.</title>
        <authorList>
            <consortium name="US DOE Joint Genome Institute"/>
            <person name="Miller D.A."/>
            <person name="Suen G."/>
            <person name="Bruce D."/>
            <person name="Copeland A."/>
            <person name="Cheng J.F."/>
            <person name="Detter C."/>
            <person name="Goodwin L.A."/>
            <person name="Han C.S."/>
            <person name="Hauser L.J."/>
            <person name="Land M.L."/>
            <person name="Lapidus A."/>
            <person name="Lucas S."/>
            <person name="Meincke L."/>
            <person name="Pitluck S."/>
            <person name="Tapia R."/>
            <person name="Teshima H."/>
            <person name="Woyke T."/>
            <person name="Fox B.G."/>
            <person name="Angert E.R."/>
            <person name="Currie C.R."/>
        </authorList>
    </citation>
    <scope>NUCLEOTIDE SEQUENCE [LARGE SCALE GENOMIC DNA]</scope>
    <source>
        <strain evidence="2">ATCC 49066 / DSM 5427 / NCIMB 11756 / RHM5</strain>
    </source>
</reference>
<protein>
    <submittedName>
        <fullName evidence="1">Zeta toxin family protein</fullName>
    </submittedName>
</protein>
<dbReference type="eggNOG" id="COG4088">
    <property type="taxonomic scope" value="Bacteria"/>
</dbReference>
<dbReference type="HOGENOM" id="CLU_108060_1_0_9"/>
<evidence type="ECO:0000313" key="1">
    <source>
        <dbReference type="EMBL" id="ADZ83059.1"/>
    </source>
</evidence>
<organism evidence="1 2">
    <name type="scientific">Cellulosilyticum lentocellum (strain ATCC 49066 / DSM 5427 / NCIMB 11756 / RHM5)</name>
    <name type="common">Clostridium lentocellum</name>
    <dbReference type="NCBI Taxonomy" id="642492"/>
    <lineage>
        <taxon>Bacteria</taxon>
        <taxon>Bacillati</taxon>
        <taxon>Bacillota</taxon>
        <taxon>Clostridia</taxon>
        <taxon>Lachnospirales</taxon>
        <taxon>Cellulosilyticaceae</taxon>
        <taxon>Cellulosilyticum</taxon>
    </lineage>
</organism>
<keyword evidence="2" id="KW-1185">Reference proteome</keyword>
<dbReference type="Proteomes" id="UP000008467">
    <property type="component" value="Chromosome"/>
</dbReference>
<dbReference type="EMBL" id="CP002582">
    <property type="protein sequence ID" value="ADZ83059.1"/>
    <property type="molecule type" value="Genomic_DNA"/>
</dbReference>
<dbReference type="KEGG" id="cle:Clole_1333"/>
<proteinExistence type="predicted"/>
<dbReference type="STRING" id="642492.Clole_1333"/>
<sequence>MKKLILVGSPPASGKTFVAKKIASSLSQPVYLDKDTFIPLSKAAYAAAHQPYNRDSDFFNTYLRDAEYIAAMEVALEALIYNDQVILNAPFTKEFRNRSYIEALEQRLAPMEAELKLVWVYCDIELIHERMILRASDRDTWKLENWDAYVKTKDFSIPTMPGIEVIENTTEEEVTKQVKELLAKW</sequence>
<dbReference type="InterPro" id="IPR027417">
    <property type="entry name" value="P-loop_NTPase"/>
</dbReference>
<accession>F2JHG1</accession>
<name>F2JHG1_CELLD</name>
<dbReference type="Pfam" id="PF13671">
    <property type="entry name" value="AAA_33"/>
    <property type="match status" value="1"/>
</dbReference>
<dbReference type="SUPFAM" id="SSF52540">
    <property type="entry name" value="P-loop containing nucleoside triphosphate hydrolases"/>
    <property type="match status" value="1"/>
</dbReference>
<dbReference type="AlphaFoldDB" id="F2JHG1"/>
<gene>
    <name evidence="1" type="ordered locus">Clole_1333</name>
</gene>